<protein>
    <recommendedName>
        <fullName evidence="2">Reverse transcriptase domain-containing protein</fullName>
    </recommendedName>
</protein>
<dbReference type="Pfam" id="PF13966">
    <property type="entry name" value="zf-RVT"/>
    <property type="match status" value="1"/>
</dbReference>
<proteinExistence type="predicted"/>
<dbReference type="Proteomes" id="UP001497516">
    <property type="component" value="Chromosome 1"/>
</dbReference>
<dbReference type="EMBL" id="OZ034813">
    <property type="protein sequence ID" value="CAL1356777.1"/>
    <property type="molecule type" value="Genomic_DNA"/>
</dbReference>
<dbReference type="PANTHER" id="PTHR33116">
    <property type="entry name" value="REVERSE TRANSCRIPTASE ZINC-BINDING DOMAIN-CONTAINING PROTEIN-RELATED-RELATED"/>
    <property type="match status" value="1"/>
</dbReference>
<dbReference type="PROSITE" id="PS51257">
    <property type="entry name" value="PROKAR_LIPOPROTEIN"/>
    <property type="match status" value="1"/>
</dbReference>
<dbReference type="PANTHER" id="PTHR33116:SF78">
    <property type="entry name" value="OS12G0587133 PROTEIN"/>
    <property type="match status" value="1"/>
</dbReference>
<keyword evidence="1" id="KW-0732">Signal</keyword>
<keyword evidence="4" id="KW-1185">Reference proteome</keyword>
<dbReference type="AlphaFoldDB" id="A0AAV2CLI0"/>
<sequence length="658" mass="74555">MRTRTTNLISFLLLLSCSIKALTHLGLHSRFRKWIKGLTSSSKLSVLINGESTGFFGMSRGVKQGDSLSSFLFNIGMDILSFILCEIRAAGHISGFCVDENSRRGEVTHLLYADDAILFCEANEDEVRNILAALVCFQAITGLQINLEKSKLFPVGEVANLDRLAEVFGCDWAFLPTTYLGVPLGSQSPSVGQWNSLVRRTQSKLEGWKGNYLSIGGRVVLINAVLASQSTYVSSLFLIPKHIIKSLEKVQRDFLWSGNQDKEKFHLASWELCKTAKDRGGLGIRDLEVHNKALLLKWHWKFATERGSWWRNIINIKFPNPSSEWFSGTIQGRSGGSPWANIMKLKDEFWKIAFIDQGSGNRTSFWFDTWIVGSCLAEKYPRVFAAAESPSSTIADYLTFAEGNLRWDIPLIYNLRGGAERERERFFNQLEAITSVNFNAGPERPNWSAVSSGRFSVSSATKHLAAVRSTSSDHFPAKMVWQNLIPSKICIFLWLVYHNRLLTLDNLKKRGYHLPNRCSLCKKQEESANHMFVFCEFSRQVWNRLKHFIKIEDSMDETLGITERISRWPTAKPASPTHWCSIVALHAFCWTVWLERNARVFKGESCPDWLLVLKIGDAVAAWLIAAKKVDSEVAKNWTRELRARVVPIRHNPPPSASR</sequence>
<dbReference type="InterPro" id="IPR026960">
    <property type="entry name" value="RVT-Znf"/>
</dbReference>
<dbReference type="PROSITE" id="PS50878">
    <property type="entry name" value="RT_POL"/>
    <property type="match status" value="1"/>
</dbReference>
<dbReference type="SUPFAM" id="SSF56672">
    <property type="entry name" value="DNA/RNA polymerases"/>
    <property type="match status" value="1"/>
</dbReference>
<reference evidence="3 4" key="1">
    <citation type="submission" date="2024-04" db="EMBL/GenBank/DDBJ databases">
        <authorList>
            <person name="Fracassetti M."/>
        </authorList>
    </citation>
    <scope>NUCLEOTIDE SEQUENCE [LARGE SCALE GENOMIC DNA]</scope>
</reference>
<dbReference type="InterPro" id="IPR000477">
    <property type="entry name" value="RT_dom"/>
</dbReference>
<feature type="domain" description="Reverse transcriptase" evidence="2">
    <location>
        <begin position="1"/>
        <end position="184"/>
    </location>
</feature>
<accession>A0AAV2CLI0</accession>
<dbReference type="Pfam" id="PF00078">
    <property type="entry name" value="RVT_1"/>
    <property type="match status" value="1"/>
</dbReference>
<feature type="signal peptide" evidence="1">
    <location>
        <begin position="1"/>
        <end position="21"/>
    </location>
</feature>
<dbReference type="InterPro" id="IPR043502">
    <property type="entry name" value="DNA/RNA_pol_sf"/>
</dbReference>
<organism evidence="3 4">
    <name type="scientific">Linum trigynum</name>
    <dbReference type="NCBI Taxonomy" id="586398"/>
    <lineage>
        <taxon>Eukaryota</taxon>
        <taxon>Viridiplantae</taxon>
        <taxon>Streptophyta</taxon>
        <taxon>Embryophyta</taxon>
        <taxon>Tracheophyta</taxon>
        <taxon>Spermatophyta</taxon>
        <taxon>Magnoliopsida</taxon>
        <taxon>eudicotyledons</taxon>
        <taxon>Gunneridae</taxon>
        <taxon>Pentapetalae</taxon>
        <taxon>rosids</taxon>
        <taxon>fabids</taxon>
        <taxon>Malpighiales</taxon>
        <taxon>Linaceae</taxon>
        <taxon>Linum</taxon>
    </lineage>
</organism>
<gene>
    <name evidence="3" type="ORF">LTRI10_LOCUS4453</name>
</gene>
<evidence type="ECO:0000259" key="2">
    <source>
        <dbReference type="PROSITE" id="PS50878"/>
    </source>
</evidence>
<name>A0AAV2CLI0_9ROSI</name>
<feature type="chain" id="PRO_5043909446" description="Reverse transcriptase domain-containing protein" evidence="1">
    <location>
        <begin position="22"/>
        <end position="658"/>
    </location>
</feature>
<evidence type="ECO:0000313" key="4">
    <source>
        <dbReference type="Proteomes" id="UP001497516"/>
    </source>
</evidence>
<evidence type="ECO:0000313" key="3">
    <source>
        <dbReference type="EMBL" id="CAL1356777.1"/>
    </source>
</evidence>
<evidence type="ECO:0000256" key="1">
    <source>
        <dbReference type="SAM" id="SignalP"/>
    </source>
</evidence>